<dbReference type="AlphaFoldDB" id="A0A396RSM5"/>
<dbReference type="PANTHER" id="PTHR22946:SF9">
    <property type="entry name" value="POLYKETIDE TRANSFERASE AF380"/>
    <property type="match status" value="1"/>
</dbReference>
<dbReference type="InterPro" id="IPR050261">
    <property type="entry name" value="FrsA_esterase"/>
</dbReference>
<evidence type="ECO:0000313" key="4">
    <source>
        <dbReference type="EMBL" id="RHW17353.1"/>
    </source>
</evidence>
<dbReference type="Gene3D" id="3.40.50.1820">
    <property type="entry name" value="alpha/beta hydrolase"/>
    <property type="match status" value="1"/>
</dbReference>
<comment type="caution">
    <text evidence="4">The sequence shown here is derived from an EMBL/GenBank/DDBJ whole genome shotgun (WGS) entry which is preliminary data.</text>
</comment>
<dbReference type="SUPFAM" id="SSF53474">
    <property type="entry name" value="alpha/beta-Hydrolases"/>
    <property type="match status" value="1"/>
</dbReference>
<evidence type="ECO:0000313" key="5">
    <source>
        <dbReference type="Proteomes" id="UP000266693"/>
    </source>
</evidence>
<protein>
    <submittedName>
        <fullName evidence="4">Dienelactone hydrolase family protein</fullName>
    </submittedName>
</protein>
<sequence length="289" mass="30940">MRHALMALAVIIAAPAAAQDAAPVKVEPVTFLSRDGKTQVKGYLFRSAATPEKNAPAVVMLHGRSGAYSSLSKGKYDATTLSARHKAWGRLLARSGYAALMVDDFGPVGYPGGFKAGTYKDRPAAVDEVVYRPLHAYGALRYLQQRPDVDGTRVALLGWSNGGSATLAAMADDKPGDMKKLGFKAGVSLYPGCGLKRRFAKDGYTSYAPVRVFMGTADEEVSPKLCESLVARSREKGGDIAIRMFDSATHSYDTPTKSRQSVKANAEAKAATEADILAFLDRMLKDPAQ</sequence>
<dbReference type="EMBL" id="QWLV01000004">
    <property type="protein sequence ID" value="RHW17353.1"/>
    <property type="molecule type" value="Genomic_DNA"/>
</dbReference>
<dbReference type="OrthoDB" id="3647650at2"/>
<organism evidence="4 5">
    <name type="scientific">Sphingomonas gilva</name>
    <dbReference type="NCBI Taxonomy" id="2305907"/>
    <lineage>
        <taxon>Bacteria</taxon>
        <taxon>Pseudomonadati</taxon>
        <taxon>Pseudomonadota</taxon>
        <taxon>Alphaproteobacteria</taxon>
        <taxon>Sphingomonadales</taxon>
        <taxon>Sphingomonadaceae</taxon>
        <taxon>Sphingomonas</taxon>
    </lineage>
</organism>
<keyword evidence="2" id="KW-0732">Signal</keyword>
<proteinExistence type="predicted"/>
<feature type="domain" description="Dienelactone hydrolase" evidence="3">
    <location>
        <begin position="49"/>
        <end position="282"/>
    </location>
</feature>
<evidence type="ECO:0000259" key="3">
    <source>
        <dbReference type="Pfam" id="PF01738"/>
    </source>
</evidence>
<dbReference type="PANTHER" id="PTHR22946">
    <property type="entry name" value="DIENELACTONE HYDROLASE DOMAIN-CONTAINING PROTEIN-RELATED"/>
    <property type="match status" value="1"/>
</dbReference>
<dbReference type="GO" id="GO:0052689">
    <property type="term" value="F:carboxylic ester hydrolase activity"/>
    <property type="evidence" value="ECO:0007669"/>
    <property type="project" value="UniProtKB-ARBA"/>
</dbReference>
<feature type="chain" id="PRO_5017345371" evidence="2">
    <location>
        <begin position="19"/>
        <end position="289"/>
    </location>
</feature>
<dbReference type="Proteomes" id="UP000266693">
    <property type="component" value="Unassembled WGS sequence"/>
</dbReference>
<dbReference type="InterPro" id="IPR002925">
    <property type="entry name" value="Dienelactn_hydro"/>
</dbReference>
<keyword evidence="5" id="KW-1185">Reference proteome</keyword>
<gene>
    <name evidence="4" type="ORF">D1610_10270</name>
</gene>
<dbReference type="RefSeq" id="WP_118864101.1">
    <property type="nucleotide sequence ID" value="NZ_QWLV01000004.1"/>
</dbReference>
<feature type="signal peptide" evidence="2">
    <location>
        <begin position="1"/>
        <end position="18"/>
    </location>
</feature>
<dbReference type="InterPro" id="IPR029058">
    <property type="entry name" value="AB_hydrolase_fold"/>
</dbReference>
<dbReference type="Pfam" id="PF01738">
    <property type="entry name" value="DLH"/>
    <property type="match status" value="1"/>
</dbReference>
<accession>A0A396RSM5</accession>
<evidence type="ECO:0000256" key="1">
    <source>
        <dbReference type="ARBA" id="ARBA00022801"/>
    </source>
</evidence>
<keyword evidence="1 4" id="KW-0378">Hydrolase</keyword>
<reference evidence="4 5" key="1">
    <citation type="submission" date="2018-08" db="EMBL/GenBank/DDBJ databases">
        <title>The multiple taxonomic identification of Sphingomonas gilva.</title>
        <authorList>
            <person name="Zhu D."/>
            <person name="Zheng S."/>
        </authorList>
    </citation>
    <scope>NUCLEOTIDE SEQUENCE [LARGE SCALE GENOMIC DNA]</scope>
    <source>
        <strain evidence="4 5">ZDH117</strain>
    </source>
</reference>
<name>A0A396RSM5_9SPHN</name>
<evidence type="ECO:0000256" key="2">
    <source>
        <dbReference type="SAM" id="SignalP"/>
    </source>
</evidence>